<evidence type="ECO:0000313" key="1">
    <source>
        <dbReference type="EMBL" id="QKG79913.1"/>
    </source>
</evidence>
<proteinExistence type="predicted"/>
<sequence>MDYQTTPALADRYTHLLKPQWDLIHNPQSTTGLFDGMEEGASQLNELSNSNFFIRNGIKNSKFKFYNNDCFDGFSKSATFNKIVNLFTSSNSRVKTLVVKYGTGSASEASTVFGFMTVRKSGKSTYTNFEYIGKLTEERLSNAELAFRIGYYDFADELKFAHEFFVHVIKDIEDINKIYAESKNNADIASKLKSLPEKSHFVAGDGGDRDHYKMLKGECYLMTEYVREILTKETNYSKRYKILEDYIEDLAMYLEPKHHNLLKSFGGKEIAKKTIRNYLLNSFSEYKDLINELVKKHLK</sequence>
<dbReference type="EMBL" id="CP041345">
    <property type="protein sequence ID" value="QKG79913.1"/>
    <property type="molecule type" value="Genomic_DNA"/>
</dbReference>
<evidence type="ECO:0000313" key="2">
    <source>
        <dbReference type="Proteomes" id="UP000500961"/>
    </source>
</evidence>
<accession>A0A7D3XZK0</accession>
<protein>
    <submittedName>
        <fullName evidence="1">Uncharacterized protein</fullName>
    </submittedName>
</protein>
<dbReference type="RefSeq" id="WP_173074135.1">
    <property type="nucleotide sequence ID" value="NZ_CP041345.1"/>
</dbReference>
<dbReference type="AlphaFoldDB" id="A0A7D3XZK0"/>
<dbReference type="Proteomes" id="UP000500961">
    <property type="component" value="Chromosome"/>
</dbReference>
<dbReference type="KEGG" id="ttz:FHG85_06435"/>
<organism evidence="1 2">
    <name type="scientific">Tenuifilum thalassicum</name>
    <dbReference type="NCBI Taxonomy" id="2590900"/>
    <lineage>
        <taxon>Bacteria</taxon>
        <taxon>Pseudomonadati</taxon>
        <taxon>Bacteroidota</taxon>
        <taxon>Bacteroidia</taxon>
        <taxon>Bacteroidales</taxon>
        <taxon>Tenuifilaceae</taxon>
        <taxon>Tenuifilum</taxon>
    </lineage>
</organism>
<name>A0A7D3XZK0_9BACT</name>
<reference evidence="1 2" key="1">
    <citation type="submission" date="2019-07" db="EMBL/GenBank/DDBJ databases">
        <title>Thalassofilum flectens gen. nov., sp. nov., a novel moderate thermophilic anaerobe from a shallow sea hot spring in Kunashir Island (Russia), representing a new family in the order Bacteroidales, and proposal of Thalassofilacea fam. nov.</title>
        <authorList>
            <person name="Kochetkova T.V."/>
            <person name="Podosokorskaya O.A."/>
            <person name="Novikov A."/>
            <person name="Elcheninov A.G."/>
            <person name="Toshchakov S.V."/>
            <person name="Kublanov I.V."/>
        </authorList>
    </citation>
    <scope>NUCLEOTIDE SEQUENCE [LARGE SCALE GENOMIC DNA]</scope>
    <source>
        <strain evidence="1 2">38-H</strain>
    </source>
</reference>
<gene>
    <name evidence="1" type="ORF">FHG85_06435</name>
</gene>
<keyword evidence="2" id="KW-1185">Reference proteome</keyword>